<proteinExistence type="predicted"/>
<accession>A0A517ZCY6</accession>
<evidence type="ECO:0000313" key="2">
    <source>
        <dbReference type="Proteomes" id="UP000320496"/>
    </source>
</evidence>
<gene>
    <name evidence="1" type="ORF">Mal4_46770</name>
</gene>
<keyword evidence="2" id="KW-1185">Reference proteome</keyword>
<protein>
    <submittedName>
        <fullName evidence="1">Uncharacterized protein</fullName>
    </submittedName>
</protein>
<dbReference type="AlphaFoldDB" id="A0A517ZCY6"/>
<dbReference type="RefSeq" id="WP_145371551.1">
    <property type="nucleotide sequence ID" value="NZ_CP036275.1"/>
</dbReference>
<dbReference type="Proteomes" id="UP000320496">
    <property type="component" value="Chromosome"/>
</dbReference>
<dbReference type="EMBL" id="CP036275">
    <property type="protein sequence ID" value="QDU40321.1"/>
    <property type="molecule type" value="Genomic_DNA"/>
</dbReference>
<dbReference type="KEGG" id="mri:Mal4_46770"/>
<sequence>MSLSPAAFWTWFREFSVRISGDEVPDPLQDGLLARIQQYDDRLCFRQPRPSMASLALPAPATATLEQIPFCCAGGALSGATE</sequence>
<evidence type="ECO:0000313" key="1">
    <source>
        <dbReference type="EMBL" id="QDU40321.1"/>
    </source>
</evidence>
<reference evidence="1 2" key="1">
    <citation type="submission" date="2019-02" db="EMBL/GenBank/DDBJ databases">
        <title>Deep-cultivation of Planctomycetes and their phenomic and genomic characterization uncovers novel biology.</title>
        <authorList>
            <person name="Wiegand S."/>
            <person name="Jogler M."/>
            <person name="Boedeker C."/>
            <person name="Pinto D."/>
            <person name="Vollmers J."/>
            <person name="Rivas-Marin E."/>
            <person name="Kohn T."/>
            <person name="Peeters S.H."/>
            <person name="Heuer A."/>
            <person name="Rast P."/>
            <person name="Oberbeckmann S."/>
            <person name="Bunk B."/>
            <person name="Jeske O."/>
            <person name="Meyerdierks A."/>
            <person name="Storesund J.E."/>
            <person name="Kallscheuer N."/>
            <person name="Luecker S."/>
            <person name="Lage O.M."/>
            <person name="Pohl T."/>
            <person name="Merkel B.J."/>
            <person name="Hornburger P."/>
            <person name="Mueller R.-W."/>
            <person name="Bruemmer F."/>
            <person name="Labrenz M."/>
            <person name="Spormann A.M."/>
            <person name="Op den Camp H."/>
            <person name="Overmann J."/>
            <person name="Amann R."/>
            <person name="Jetten M.S.M."/>
            <person name="Mascher T."/>
            <person name="Medema M.H."/>
            <person name="Devos D.P."/>
            <person name="Kaster A.-K."/>
            <person name="Ovreas L."/>
            <person name="Rohde M."/>
            <person name="Galperin M.Y."/>
            <person name="Jogler C."/>
        </authorList>
    </citation>
    <scope>NUCLEOTIDE SEQUENCE [LARGE SCALE GENOMIC DNA]</scope>
    <source>
        <strain evidence="1 2">Mal4</strain>
    </source>
</reference>
<organism evidence="1 2">
    <name type="scientific">Maioricimonas rarisocia</name>
    <dbReference type="NCBI Taxonomy" id="2528026"/>
    <lineage>
        <taxon>Bacteria</taxon>
        <taxon>Pseudomonadati</taxon>
        <taxon>Planctomycetota</taxon>
        <taxon>Planctomycetia</taxon>
        <taxon>Planctomycetales</taxon>
        <taxon>Planctomycetaceae</taxon>
        <taxon>Maioricimonas</taxon>
    </lineage>
</organism>
<name>A0A517ZCY6_9PLAN</name>